<accession>A0ABU5Y685</accession>
<dbReference type="EMBL" id="JAYJJU010000040">
    <property type="protein sequence ID" value="MEB3034766.1"/>
    <property type="molecule type" value="Genomic_DNA"/>
</dbReference>
<name>A0ABU5Y685_9MYCO</name>
<comment type="caution">
    <text evidence="1">The sequence shown here is derived from an EMBL/GenBank/DDBJ whole genome shotgun (WGS) entry which is preliminary data.</text>
</comment>
<dbReference type="RefSeq" id="WP_224971053.1">
    <property type="nucleotide sequence ID" value="NZ_JAYJJU010000040.1"/>
</dbReference>
<evidence type="ECO:0000313" key="1">
    <source>
        <dbReference type="EMBL" id="MEB3034766.1"/>
    </source>
</evidence>
<gene>
    <name evidence="1" type="ORF">KV113_24805</name>
</gene>
<reference evidence="1 2" key="1">
    <citation type="submission" date="2023-12" db="EMBL/GenBank/DDBJ databases">
        <title>Description of new species of Mycobacterium terrae complex isolated from sewage at the Sao Paulo Zoological Park Foundation in Brazil.</title>
        <authorList>
            <person name="Romagnoli C.L."/>
            <person name="Conceicao E.C."/>
            <person name="Machado E."/>
            <person name="Barreto L.B.P.F."/>
            <person name="Sharma A."/>
            <person name="Silva N.M."/>
            <person name="Marques L.E."/>
            <person name="Juliana M.A."/>
            <person name="Lourenco M.C.S."/>
            <person name="Digiampietri L.A."/>
            <person name="Suffys P.N."/>
            <person name="Viana-Niero C."/>
        </authorList>
    </citation>
    <scope>NUCLEOTIDE SEQUENCE [LARGE SCALE GENOMIC DNA]</scope>
    <source>
        <strain evidence="1 2">MYC340</strain>
    </source>
</reference>
<sequence length="91" mass="10014">MTATHHDVDGTTDKPLIRRLRFAEDALMALHSNLLREAAETPLADQEQHGGLYDAATRVLRAADELRFVRVDVAELGEPTQLSAGGHMVRP</sequence>
<proteinExistence type="predicted"/>
<dbReference type="Proteomes" id="UP001298593">
    <property type="component" value="Unassembled WGS sequence"/>
</dbReference>
<protein>
    <submittedName>
        <fullName evidence="1">Uncharacterized protein</fullName>
    </submittedName>
</protein>
<keyword evidence="2" id="KW-1185">Reference proteome</keyword>
<organism evidence="1 2">
    <name type="scientific">[Mycobacterium] nativiensis</name>
    <dbReference type="NCBI Taxonomy" id="2855503"/>
    <lineage>
        <taxon>Bacteria</taxon>
        <taxon>Bacillati</taxon>
        <taxon>Actinomycetota</taxon>
        <taxon>Actinomycetes</taxon>
        <taxon>Mycobacteriales</taxon>
        <taxon>Mycobacteriaceae</taxon>
        <taxon>Mycolicibacter</taxon>
    </lineage>
</organism>
<evidence type="ECO:0000313" key="2">
    <source>
        <dbReference type="Proteomes" id="UP001298593"/>
    </source>
</evidence>